<evidence type="ECO:0000313" key="5">
    <source>
        <dbReference type="Proteomes" id="UP000234530"/>
    </source>
</evidence>
<dbReference type="CDD" id="cd02042">
    <property type="entry name" value="ParAB_family"/>
    <property type="match status" value="1"/>
</dbReference>
<name>A0A2H5F0P0_9RHOB</name>
<dbReference type="Proteomes" id="UP000234530">
    <property type="component" value="Chromosome"/>
</dbReference>
<dbReference type="SUPFAM" id="SSF52540">
    <property type="entry name" value="P-loop containing nucleoside triphosphate hydrolases"/>
    <property type="match status" value="1"/>
</dbReference>
<keyword evidence="5" id="KW-1185">Reference proteome</keyword>
<dbReference type="FunFam" id="3.40.50.300:FF:000285">
    <property type="entry name" value="Sporulation initiation inhibitor Soj"/>
    <property type="match status" value="1"/>
</dbReference>
<dbReference type="PIRSF" id="PIRSF009320">
    <property type="entry name" value="Nuc_binding_HP_1000"/>
    <property type="match status" value="1"/>
</dbReference>
<organism evidence="4 5">
    <name type="scientific">Paracoccus zhejiangensis</name>
    <dbReference type="NCBI Taxonomy" id="1077935"/>
    <lineage>
        <taxon>Bacteria</taxon>
        <taxon>Pseudomonadati</taxon>
        <taxon>Pseudomonadota</taxon>
        <taxon>Alphaproteobacteria</taxon>
        <taxon>Rhodobacterales</taxon>
        <taxon>Paracoccaceae</taxon>
        <taxon>Paracoccus</taxon>
    </lineage>
</organism>
<reference evidence="4 5" key="1">
    <citation type="journal article" date="2013" name="Antonie Van Leeuwenhoek">
        <title>Paracoccus zhejiangensis sp. nov., isolated from activated sludge in wastewater-treatment system.</title>
        <authorList>
            <person name="Wu Z.G."/>
            <person name="Zhang D.F."/>
            <person name="Liu Y.L."/>
            <person name="Wang F."/>
            <person name="Jiang X."/>
            <person name="Li C."/>
            <person name="Li S.P."/>
            <person name="Hong Q."/>
            <person name="Li W.J."/>
        </authorList>
    </citation>
    <scope>NUCLEOTIDE SEQUENCE [LARGE SCALE GENOMIC DNA]</scope>
    <source>
        <strain evidence="4 5">J6</strain>
    </source>
</reference>
<protein>
    <recommendedName>
        <fullName evidence="2">Chromosome partitioning protein ParA</fullName>
    </recommendedName>
</protein>
<dbReference type="PANTHER" id="PTHR13696:SF52">
    <property type="entry name" value="PARA FAMILY PROTEIN CT_582"/>
    <property type="match status" value="1"/>
</dbReference>
<dbReference type="Pfam" id="PF13614">
    <property type="entry name" value="AAA_31"/>
    <property type="match status" value="1"/>
</dbReference>
<dbReference type="RefSeq" id="WP_101753129.1">
    <property type="nucleotide sequence ID" value="NZ_CP025430.1"/>
</dbReference>
<evidence type="ECO:0000256" key="1">
    <source>
        <dbReference type="ARBA" id="ARBA00057242"/>
    </source>
</evidence>
<dbReference type="AlphaFoldDB" id="A0A2H5F0P0"/>
<dbReference type="KEGG" id="pzh:CX676_13730"/>
<dbReference type="OrthoDB" id="9815116at2"/>
<accession>A0A2H5F0P0</accession>
<comment type="function">
    <text evidence="1">Involved in chromosome partition. Localize to both poles of the predivisional cell following completion of DNA replication.</text>
</comment>
<dbReference type="Gene3D" id="3.40.50.300">
    <property type="entry name" value="P-loop containing nucleotide triphosphate hydrolases"/>
    <property type="match status" value="1"/>
</dbReference>
<evidence type="ECO:0000259" key="3">
    <source>
        <dbReference type="Pfam" id="PF13614"/>
    </source>
</evidence>
<sequence length="265" mass="28164">MSEPIIIAIANQKGGVGKTTSAINLGAALADAGQRTILIDLDPQGNASTGLGIDPDRREITSYDLLGGQATLAAAALTTDVENLRIVPSTPDLSSADIDFSRSADRTRLLRRSLRAEAGADLVLIDCPPALGLLTVNAMVAADAVLVPLQAEFYALEGLSQLLMTVRQIRQTANPDLRVNGVLLTMADSRNNLSQQVEADARATLGDLVYRTTIPRNVRVSEAPSFGKPVVHYDPSSKGGIAYREFAKEFAGRLKKIETKEAVNG</sequence>
<dbReference type="InterPro" id="IPR025669">
    <property type="entry name" value="AAA_dom"/>
</dbReference>
<dbReference type="InterPro" id="IPR050678">
    <property type="entry name" value="DNA_Partitioning_ATPase"/>
</dbReference>
<dbReference type="InterPro" id="IPR027417">
    <property type="entry name" value="P-loop_NTPase"/>
</dbReference>
<dbReference type="PANTHER" id="PTHR13696">
    <property type="entry name" value="P-LOOP CONTAINING NUCLEOSIDE TRIPHOSPHATE HYDROLASE"/>
    <property type="match status" value="1"/>
</dbReference>
<evidence type="ECO:0000313" key="4">
    <source>
        <dbReference type="EMBL" id="AUH65102.1"/>
    </source>
</evidence>
<dbReference type="EMBL" id="CP025430">
    <property type="protein sequence ID" value="AUH65102.1"/>
    <property type="molecule type" value="Genomic_DNA"/>
</dbReference>
<feature type="domain" description="AAA" evidence="3">
    <location>
        <begin position="6"/>
        <end position="178"/>
    </location>
</feature>
<gene>
    <name evidence="4" type="ORF">CX676_13730</name>
</gene>
<evidence type="ECO:0000256" key="2">
    <source>
        <dbReference type="ARBA" id="ARBA00074747"/>
    </source>
</evidence>
<proteinExistence type="predicted"/>